<name>A0AAQ4PVA4_GASAC</name>
<dbReference type="InterPro" id="IPR001584">
    <property type="entry name" value="Integrase_cat-core"/>
</dbReference>
<dbReference type="InterPro" id="IPR036397">
    <property type="entry name" value="RNaseH_sf"/>
</dbReference>
<accession>A0AAQ4PVA4</accession>
<dbReference type="Gene3D" id="3.30.420.10">
    <property type="entry name" value="Ribonuclease H-like superfamily/Ribonuclease H"/>
    <property type="match status" value="1"/>
</dbReference>
<organism evidence="2 3">
    <name type="scientific">Gasterosteus aculeatus aculeatus</name>
    <name type="common">three-spined stickleback</name>
    <dbReference type="NCBI Taxonomy" id="481459"/>
    <lineage>
        <taxon>Eukaryota</taxon>
        <taxon>Metazoa</taxon>
        <taxon>Chordata</taxon>
        <taxon>Craniata</taxon>
        <taxon>Vertebrata</taxon>
        <taxon>Euteleostomi</taxon>
        <taxon>Actinopterygii</taxon>
        <taxon>Neopterygii</taxon>
        <taxon>Teleostei</taxon>
        <taxon>Neoteleostei</taxon>
        <taxon>Acanthomorphata</taxon>
        <taxon>Eupercaria</taxon>
        <taxon>Perciformes</taxon>
        <taxon>Cottioidei</taxon>
        <taxon>Gasterosteales</taxon>
        <taxon>Gasterosteidae</taxon>
        <taxon>Gasterosteus</taxon>
    </lineage>
</organism>
<sequence>ITTFCFGWRSGSGWDGLWVRTRTAVRQLVTYVLAIDFSFLEPARDGREQVLVLTDVFSKFTQAIPTRDQRAATVADVLTKEWFYKFGVPARLHSDQGRSFESTIIQQLCSVYGIQKSRTTPYHPQGNCQCERFNRTLHDLLRTLSAEQKPKWPEYLQQILFNYNTTPHQATGQSPFLLMFGREPLLPIDFLLGSVEEPTAGEVCNWVREHQRRLQVAVGNARERMKWTAAQRKTRSDPQAQEKCCP</sequence>
<dbReference type="Ensembl" id="ENSGACT00000087569.1">
    <property type="protein sequence ID" value="ENSGACP00000055213.1"/>
    <property type="gene ID" value="ENSGACG00000033965.1"/>
</dbReference>
<dbReference type="GO" id="GO:0015074">
    <property type="term" value="P:DNA integration"/>
    <property type="evidence" value="ECO:0007669"/>
    <property type="project" value="InterPro"/>
</dbReference>
<keyword evidence="3" id="KW-1185">Reference proteome</keyword>
<dbReference type="Ensembl" id="ENSGACT00000078948.1">
    <property type="protein sequence ID" value="ENSGACP00000044026.1"/>
    <property type="gene ID" value="ENSGACG00000033965.1"/>
</dbReference>
<dbReference type="FunFam" id="3.30.420.10:FF:000032">
    <property type="entry name" value="Retrovirus-related Pol polyprotein from transposon 297-like Protein"/>
    <property type="match status" value="1"/>
</dbReference>
<protein>
    <recommendedName>
        <fullName evidence="1">Integrase catalytic domain-containing protein</fullName>
    </recommendedName>
</protein>
<reference evidence="2 3" key="1">
    <citation type="journal article" date="2021" name="G3 (Bethesda)">
        <title>Improved contiguity of the threespine stickleback genome using long-read sequencing.</title>
        <authorList>
            <person name="Nath S."/>
            <person name="Shaw D.E."/>
            <person name="White M.A."/>
        </authorList>
    </citation>
    <scope>NUCLEOTIDE SEQUENCE [LARGE SCALE GENOMIC DNA]</scope>
    <source>
        <strain evidence="2 3">Lake Benthic</strain>
    </source>
</reference>
<evidence type="ECO:0000313" key="3">
    <source>
        <dbReference type="Proteomes" id="UP000007635"/>
    </source>
</evidence>
<dbReference type="Ensembl" id="ENSGACT00000074841.1">
    <property type="protein sequence ID" value="ENSGACP00000042153.1"/>
    <property type="gene ID" value="ENSGACG00000033965.1"/>
</dbReference>
<feature type="domain" description="Integrase catalytic" evidence="1">
    <location>
        <begin position="23"/>
        <end position="183"/>
    </location>
</feature>
<dbReference type="SUPFAM" id="SSF53098">
    <property type="entry name" value="Ribonuclease H-like"/>
    <property type="match status" value="1"/>
</dbReference>
<dbReference type="InterPro" id="IPR050951">
    <property type="entry name" value="Retrovirus_Pol_polyprotein"/>
</dbReference>
<dbReference type="GeneTree" id="ENSGT01000000214408"/>
<dbReference type="PANTHER" id="PTHR37984">
    <property type="entry name" value="PROTEIN CBG26694"/>
    <property type="match status" value="1"/>
</dbReference>
<dbReference type="GO" id="GO:0003676">
    <property type="term" value="F:nucleic acid binding"/>
    <property type="evidence" value="ECO:0007669"/>
    <property type="project" value="InterPro"/>
</dbReference>
<dbReference type="InterPro" id="IPR012337">
    <property type="entry name" value="RNaseH-like_sf"/>
</dbReference>
<reference evidence="2" key="2">
    <citation type="submission" date="2025-05" db="UniProtKB">
        <authorList>
            <consortium name="Ensembl"/>
        </authorList>
    </citation>
    <scope>IDENTIFICATION</scope>
</reference>
<proteinExistence type="predicted"/>
<dbReference type="Pfam" id="PF00665">
    <property type="entry name" value="rve"/>
    <property type="match status" value="1"/>
</dbReference>
<dbReference type="PANTHER" id="PTHR37984:SF15">
    <property type="entry name" value="INTEGRASE CATALYTIC DOMAIN-CONTAINING PROTEIN"/>
    <property type="match status" value="1"/>
</dbReference>
<dbReference type="PROSITE" id="PS50994">
    <property type="entry name" value="INTEGRASE"/>
    <property type="match status" value="1"/>
</dbReference>
<evidence type="ECO:0000259" key="1">
    <source>
        <dbReference type="PROSITE" id="PS50994"/>
    </source>
</evidence>
<dbReference type="Proteomes" id="UP000007635">
    <property type="component" value="Chromosome Y"/>
</dbReference>
<evidence type="ECO:0000313" key="2">
    <source>
        <dbReference type="Ensembl" id="ENSGACP00000042153.1"/>
    </source>
</evidence>
<dbReference type="AlphaFoldDB" id="A0AAQ4PVA4"/>